<dbReference type="PANTHER" id="PTHR43071">
    <property type="entry name" value="2-AMINO-4-HYDROXY-6-HYDROXYMETHYLDIHYDROPTERIDINE PYROPHOSPHOKINASE"/>
    <property type="match status" value="1"/>
</dbReference>
<comment type="caution">
    <text evidence="14">The sequence shown here is derived from an EMBL/GenBank/DDBJ whole genome shotgun (WGS) entry which is preliminary data.</text>
</comment>
<reference evidence="14 15" key="1">
    <citation type="submission" date="2020-06" db="EMBL/GenBank/DDBJ databases">
        <title>Description of novel acetic acid bacteria.</title>
        <authorList>
            <person name="Sombolestani A."/>
        </authorList>
    </citation>
    <scope>NUCLEOTIDE SEQUENCE [LARGE SCALE GENOMIC DNA]</scope>
    <source>
        <strain evidence="14 15">LMG 27010</strain>
    </source>
</reference>
<comment type="similarity">
    <text evidence="2">Belongs to the HPPK family.</text>
</comment>
<accession>A0A850P7B4</accession>
<dbReference type="UniPathway" id="UPA00077">
    <property type="reaction ID" value="UER00155"/>
</dbReference>
<evidence type="ECO:0000256" key="5">
    <source>
        <dbReference type="ARBA" id="ARBA00022679"/>
    </source>
</evidence>
<evidence type="ECO:0000256" key="3">
    <source>
        <dbReference type="ARBA" id="ARBA00013253"/>
    </source>
</evidence>
<keyword evidence="7 14" id="KW-0418">Kinase</keyword>
<keyword evidence="5 14" id="KW-0808">Transferase</keyword>
<feature type="domain" description="7,8-dihydro-6-hydroxymethylpterin-pyrophosphokinase" evidence="13">
    <location>
        <begin position="4"/>
        <end position="146"/>
    </location>
</feature>
<comment type="function">
    <text evidence="10">Catalyzes the transfer of pyrophosphate from adenosine triphosphate (ATP) to 6-hydroxymethyl-7,8-dihydropterin, an enzymatic step in folate biosynthesis pathway.</text>
</comment>
<dbReference type="EC" id="2.7.6.3" evidence="3"/>
<dbReference type="NCBIfam" id="TIGR01498">
    <property type="entry name" value="folK"/>
    <property type="match status" value="1"/>
</dbReference>
<sequence length="180" mass="19716">MILVAIGSNICGLHGETSLEMCQKAISLFSVHDSINVMNVSRWYRSAPVPRTLDQPDFVNGVVALATDLAPDALVRIMQGMEVDAGRVRTVPNAPRPLDLDLIAYGDLRRVPGDRTGEGVVADLVLPHPRAHERAFVLLPLRDVSPSWRHPLSGRSIDDLIADLPPQDIESLEERTASSR</sequence>
<keyword evidence="8" id="KW-0067">ATP-binding</keyword>
<comment type="pathway">
    <text evidence="1">Cofactor biosynthesis; tetrahydrofolate biosynthesis; 2-amino-4-hydroxy-6-hydroxymethyl-7,8-dihydropteridine diphosphate from 7,8-dihydroneopterin triphosphate: step 4/4.</text>
</comment>
<evidence type="ECO:0000256" key="11">
    <source>
        <dbReference type="ARBA" id="ARBA00029766"/>
    </source>
</evidence>
<evidence type="ECO:0000313" key="14">
    <source>
        <dbReference type="EMBL" id="NVN40487.1"/>
    </source>
</evidence>
<evidence type="ECO:0000256" key="12">
    <source>
        <dbReference type="ARBA" id="ARBA00033413"/>
    </source>
</evidence>
<evidence type="ECO:0000259" key="13">
    <source>
        <dbReference type="Pfam" id="PF01288"/>
    </source>
</evidence>
<evidence type="ECO:0000256" key="9">
    <source>
        <dbReference type="ARBA" id="ARBA00022909"/>
    </source>
</evidence>
<proteinExistence type="inferred from homology"/>
<keyword evidence="9" id="KW-0289">Folate biosynthesis</keyword>
<dbReference type="GO" id="GO:0046654">
    <property type="term" value="P:tetrahydrofolate biosynthetic process"/>
    <property type="evidence" value="ECO:0007669"/>
    <property type="project" value="UniProtKB-UniPathway"/>
</dbReference>
<dbReference type="Proteomes" id="UP000585665">
    <property type="component" value="Unassembled WGS sequence"/>
</dbReference>
<evidence type="ECO:0000256" key="8">
    <source>
        <dbReference type="ARBA" id="ARBA00022840"/>
    </source>
</evidence>
<dbReference type="GO" id="GO:0046656">
    <property type="term" value="P:folic acid biosynthetic process"/>
    <property type="evidence" value="ECO:0007669"/>
    <property type="project" value="UniProtKB-KW"/>
</dbReference>
<dbReference type="EMBL" id="JABXXR010000046">
    <property type="protein sequence ID" value="NVN40487.1"/>
    <property type="molecule type" value="Genomic_DNA"/>
</dbReference>
<dbReference type="GO" id="GO:0003848">
    <property type="term" value="F:2-amino-4-hydroxy-6-hydroxymethyldihydropteridine diphosphokinase activity"/>
    <property type="evidence" value="ECO:0007669"/>
    <property type="project" value="UniProtKB-EC"/>
</dbReference>
<dbReference type="InterPro" id="IPR000550">
    <property type="entry name" value="Hppk"/>
</dbReference>
<evidence type="ECO:0000256" key="1">
    <source>
        <dbReference type="ARBA" id="ARBA00005051"/>
    </source>
</evidence>
<dbReference type="GO" id="GO:0016301">
    <property type="term" value="F:kinase activity"/>
    <property type="evidence" value="ECO:0007669"/>
    <property type="project" value="UniProtKB-KW"/>
</dbReference>
<evidence type="ECO:0000256" key="6">
    <source>
        <dbReference type="ARBA" id="ARBA00022741"/>
    </source>
</evidence>
<dbReference type="RefSeq" id="WP_176613449.1">
    <property type="nucleotide sequence ID" value="NZ_JABXXR010000046.1"/>
</dbReference>
<keyword evidence="15" id="KW-1185">Reference proteome</keyword>
<organism evidence="14 15">
    <name type="scientific">Ameyamaea chiangmaiensis</name>
    <dbReference type="NCBI Taxonomy" id="442969"/>
    <lineage>
        <taxon>Bacteria</taxon>
        <taxon>Pseudomonadati</taxon>
        <taxon>Pseudomonadota</taxon>
        <taxon>Alphaproteobacteria</taxon>
        <taxon>Acetobacterales</taxon>
        <taxon>Acetobacteraceae</taxon>
        <taxon>Ameyamaea</taxon>
    </lineage>
</organism>
<dbReference type="PANTHER" id="PTHR43071:SF1">
    <property type="entry name" value="2-AMINO-4-HYDROXY-6-HYDROXYMETHYLDIHYDROPTERIDINE PYROPHOSPHOKINASE"/>
    <property type="match status" value="1"/>
</dbReference>
<evidence type="ECO:0000256" key="7">
    <source>
        <dbReference type="ARBA" id="ARBA00022777"/>
    </source>
</evidence>
<dbReference type="CDD" id="cd00483">
    <property type="entry name" value="HPPK"/>
    <property type="match status" value="1"/>
</dbReference>
<dbReference type="Pfam" id="PF01288">
    <property type="entry name" value="HPPK"/>
    <property type="match status" value="1"/>
</dbReference>
<dbReference type="GO" id="GO:0005524">
    <property type="term" value="F:ATP binding"/>
    <property type="evidence" value="ECO:0007669"/>
    <property type="project" value="UniProtKB-KW"/>
</dbReference>
<dbReference type="Gene3D" id="3.30.70.560">
    <property type="entry name" value="7,8-Dihydro-6-hydroxymethylpterin-pyrophosphokinase HPPK"/>
    <property type="match status" value="1"/>
</dbReference>
<dbReference type="InterPro" id="IPR035907">
    <property type="entry name" value="Hppk_sf"/>
</dbReference>
<evidence type="ECO:0000256" key="4">
    <source>
        <dbReference type="ARBA" id="ARBA00016218"/>
    </source>
</evidence>
<name>A0A850P7B4_9PROT</name>
<keyword evidence="6" id="KW-0547">Nucleotide-binding</keyword>
<gene>
    <name evidence="14" type="primary">folK</name>
    <name evidence="14" type="ORF">HUK82_07910</name>
</gene>
<evidence type="ECO:0000313" key="15">
    <source>
        <dbReference type="Proteomes" id="UP000585665"/>
    </source>
</evidence>
<evidence type="ECO:0000256" key="10">
    <source>
        <dbReference type="ARBA" id="ARBA00029409"/>
    </source>
</evidence>
<evidence type="ECO:0000256" key="2">
    <source>
        <dbReference type="ARBA" id="ARBA00005810"/>
    </source>
</evidence>
<dbReference type="AlphaFoldDB" id="A0A850P7B4"/>
<dbReference type="SUPFAM" id="SSF55083">
    <property type="entry name" value="6-hydroxymethyl-7,8-dihydropterin pyrophosphokinase, HPPK"/>
    <property type="match status" value="1"/>
</dbReference>
<protein>
    <recommendedName>
        <fullName evidence="4">2-amino-4-hydroxy-6-hydroxymethyldihydropteridine pyrophosphokinase</fullName>
        <ecNumber evidence="3">2.7.6.3</ecNumber>
    </recommendedName>
    <alternativeName>
        <fullName evidence="11">6-hydroxymethyl-7,8-dihydropterin pyrophosphokinase</fullName>
    </alternativeName>
    <alternativeName>
        <fullName evidence="12">7,8-dihydro-6-hydroxymethylpterin-pyrophosphokinase</fullName>
    </alternativeName>
</protein>